<dbReference type="AlphaFoldDB" id="A0A397SXV7"/>
<evidence type="ECO:0000313" key="2">
    <source>
        <dbReference type="Proteomes" id="UP000265703"/>
    </source>
</evidence>
<gene>
    <name evidence="1" type="ORF">C1645_877231</name>
</gene>
<dbReference type="Proteomes" id="UP000265703">
    <property type="component" value="Unassembled WGS sequence"/>
</dbReference>
<reference evidence="1 2" key="1">
    <citation type="submission" date="2018-06" db="EMBL/GenBank/DDBJ databases">
        <title>Comparative genomics reveals the genomic features of Rhizophagus irregularis, R. cerebriforme, R. diaphanum and Gigaspora rosea, and their symbiotic lifestyle signature.</title>
        <authorList>
            <person name="Morin E."/>
            <person name="San Clemente H."/>
            <person name="Chen E.C.H."/>
            <person name="De La Providencia I."/>
            <person name="Hainaut M."/>
            <person name="Kuo A."/>
            <person name="Kohler A."/>
            <person name="Murat C."/>
            <person name="Tang N."/>
            <person name="Roy S."/>
            <person name="Loubradou J."/>
            <person name="Henrissat B."/>
            <person name="Grigoriev I.V."/>
            <person name="Corradi N."/>
            <person name="Roux C."/>
            <person name="Martin F.M."/>
        </authorList>
    </citation>
    <scope>NUCLEOTIDE SEQUENCE [LARGE SCALE GENOMIC DNA]</scope>
    <source>
        <strain evidence="1 2">DAOM 227022</strain>
    </source>
</reference>
<dbReference type="STRING" id="658196.A0A397SXV7"/>
<name>A0A397SXV7_9GLOM</name>
<dbReference type="Gene3D" id="3.80.10.10">
    <property type="entry name" value="Ribonuclease Inhibitor"/>
    <property type="match status" value="1"/>
</dbReference>
<organism evidence="1 2">
    <name type="scientific">Glomus cerebriforme</name>
    <dbReference type="NCBI Taxonomy" id="658196"/>
    <lineage>
        <taxon>Eukaryota</taxon>
        <taxon>Fungi</taxon>
        <taxon>Fungi incertae sedis</taxon>
        <taxon>Mucoromycota</taxon>
        <taxon>Glomeromycotina</taxon>
        <taxon>Glomeromycetes</taxon>
        <taxon>Glomerales</taxon>
        <taxon>Glomeraceae</taxon>
        <taxon>Glomus</taxon>
    </lineage>
</organism>
<comment type="caution">
    <text evidence="1">The sequence shown here is derived from an EMBL/GenBank/DDBJ whole genome shotgun (WGS) entry which is preliminary data.</text>
</comment>
<dbReference type="EMBL" id="QKYT01000253">
    <property type="protein sequence ID" value="RIA88657.1"/>
    <property type="molecule type" value="Genomic_DNA"/>
</dbReference>
<evidence type="ECO:0008006" key="3">
    <source>
        <dbReference type="Google" id="ProtNLM"/>
    </source>
</evidence>
<sequence length="945" mass="113064">MSELNRDIIYLILKELKDDKKSFHTCILVNKTWCEMIIPILWKDPWKYLKEGNEILLLNVIISHLSDESKEKLTQHYKVLLYHKPLFDYIKFCKHLNLIEIERIINLRFPIIENEIINLFINENTKFTHLYIGAYQYNYQIHLIPGAKQCFSELQFLSCNTRMNDDILIGLTDICKSIKELELSIEVDNNNYGIIKLIEAQKKLCNIRFLTKPFSKNESSFCEILEKSLIKHENNIEYFMMTRQPITRILSYFTNLKYLELVDNSCPTTWNCLENLSFPHLQILKGRRVPINILTNLIEKTSGYLIEIKIDHIPHNEINNKRIFQAIYQNCPKLKYLKLLLKNNNILELEKLLNNCQYLNGLYIIFEDVWDGGVVIDWVHFFKILTKSSPIKLYKFKFHYNNAPDLDTLKLFFEDWKDRHPMLLQTIQYYNTYKNESYDLIEKYKAKGIVKKYDDALSEFAFEDFEWLNKDVLYLIFEELKVDKRTLHSCLLINKSWCEIIVPILWKDPWKYCWTRNGKLLLNVIISHLSEQQRDNLGQHFNFLTKSYKKPLFNYVSFCKHLNFNEIKRIINNIDEKSEISIIENEIINLFIKENTRFTHLYIPCQFNYQIHLIPGAKWCFSELQFLNCNTSINDTVLTGLMEICKSIKELSLSIEKDSNNYKIFKLIETQKKLLNVHVLANHQRFDEPFCKALENSLIKHANFIQYFKTNKQPITKFLSSFVNLKRLELDDNFHYMIWNYLENLSLPFLQILKAKGVPIKVLASLIENTGGYLTEINIEMVCHDEINNKRIIQAIYQNCLNLKYLKLLFKNNNIVELEKLLIKCQYLDGLCIIFEDNWDYNIIVDWDYFFKVLIKSSPTNLYKFKFIYKWTPGLDTIKSFLDGWKGRHPMLLQTQYLENLYLNLMAKYKVEGIVKKYDYMRNFDDFEWILRKSDYNSFFTDYIR</sequence>
<dbReference type="SUPFAM" id="SSF52047">
    <property type="entry name" value="RNI-like"/>
    <property type="match status" value="1"/>
</dbReference>
<evidence type="ECO:0000313" key="1">
    <source>
        <dbReference type="EMBL" id="RIA88657.1"/>
    </source>
</evidence>
<dbReference type="InterPro" id="IPR032675">
    <property type="entry name" value="LRR_dom_sf"/>
</dbReference>
<dbReference type="OrthoDB" id="3010419at2759"/>
<proteinExistence type="predicted"/>
<protein>
    <recommendedName>
        <fullName evidence="3">F-box domain-containing protein</fullName>
    </recommendedName>
</protein>
<keyword evidence="2" id="KW-1185">Reference proteome</keyword>
<accession>A0A397SXV7</accession>